<dbReference type="InterPro" id="IPR002921">
    <property type="entry name" value="Fungal_lipase-type"/>
</dbReference>
<sequence>MSFFGHRKRLPRKTGSDPQRPGHYPPATQPAARTAYSIHAALPYVHQTASTIQLSSGYPHPHPHPYSPQPHSSLGSTLGKSQLNLTKWQSYTDLSERLVSETVDRANATKTELEIQLRECLSTSMDMSGVILRKLDSLITSMDEGLFTQKEDLVATYPSSSSPPTTTALSIFSKVYLYNNSRLPPHLPPLLITQQTHHLLPLAAHSSHSVYSPRPTPTTDPSYIRADARHGTKAMLIQSTAHDDKGTIVLAIRGTQSFRDWAVNMQTSPRSPRGFLRDPLNLCHAGFLSVAQKMLAPVAARLRQLIAENPSRTAYSLLITGHSAGGAVASLLYCHMVEGGVEESEVSALRGFFRRVHCVTFGAPPGEIDGVARAAGGVVVGGAGGGAEEIAWGSAFKRESGGMCGDGCDDARGRLWGSVDAYDGVVCDEDI</sequence>
<evidence type="ECO:0000256" key="1">
    <source>
        <dbReference type="SAM" id="MobiDB-lite"/>
    </source>
</evidence>
<comment type="caution">
    <text evidence="3">The sequence shown here is derived from an EMBL/GenBank/DDBJ whole genome shotgun (WGS) entry which is preliminary data.</text>
</comment>
<feature type="compositionally biased region" description="Basic residues" evidence="1">
    <location>
        <begin position="1"/>
        <end position="12"/>
    </location>
</feature>
<evidence type="ECO:0000313" key="3">
    <source>
        <dbReference type="EMBL" id="KAF9891659.1"/>
    </source>
</evidence>
<dbReference type="GO" id="GO:0006629">
    <property type="term" value="P:lipid metabolic process"/>
    <property type="evidence" value="ECO:0007669"/>
    <property type="project" value="InterPro"/>
</dbReference>
<feature type="domain" description="Fungal lipase-type" evidence="2">
    <location>
        <begin position="249"/>
        <end position="364"/>
    </location>
</feature>
<reference evidence="3" key="2">
    <citation type="submission" date="2020-02" db="EMBL/GenBank/DDBJ databases">
        <authorList>
            <person name="Gilchrist C.L.M."/>
            <person name="Chooi Y.-H."/>
        </authorList>
    </citation>
    <scope>NUCLEOTIDE SEQUENCE</scope>
    <source>
        <strain evidence="3">MST-FP2251</strain>
    </source>
</reference>
<dbReference type="Proteomes" id="UP001194746">
    <property type="component" value="Unassembled WGS sequence"/>
</dbReference>
<dbReference type="PANTHER" id="PTHR46023:SF6">
    <property type="entry name" value="LIPASE CLASS 3 FAMILY PROTEIN"/>
    <property type="match status" value="1"/>
</dbReference>
<dbReference type="InterPro" id="IPR029058">
    <property type="entry name" value="AB_hydrolase_fold"/>
</dbReference>
<gene>
    <name evidence="3" type="ORF">FE257_003671</name>
</gene>
<dbReference type="CDD" id="cd00519">
    <property type="entry name" value="Lipase_3"/>
    <property type="match status" value="1"/>
</dbReference>
<reference evidence="3" key="1">
    <citation type="journal article" date="2019" name="Beilstein J. Org. Chem.">
        <title>Nanangenines: drimane sesquiterpenoids as the dominant metabolite cohort of a novel Australian fungus, Aspergillus nanangensis.</title>
        <authorList>
            <person name="Lacey H.J."/>
            <person name="Gilchrist C.L.M."/>
            <person name="Crombie A."/>
            <person name="Kalaitzis J.A."/>
            <person name="Vuong D."/>
            <person name="Rutledge P.J."/>
            <person name="Turner P."/>
            <person name="Pitt J.I."/>
            <person name="Lacey E."/>
            <person name="Chooi Y.H."/>
            <person name="Piggott A.M."/>
        </authorList>
    </citation>
    <scope>NUCLEOTIDE SEQUENCE</scope>
    <source>
        <strain evidence="3">MST-FP2251</strain>
    </source>
</reference>
<dbReference type="PANTHER" id="PTHR46023">
    <property type="entry name" value="LIPASE CLASS 3 PROTEIN-LIKE"/>
    <property type="match status" value="1"/>
</dbReference>
<name>A0AAD4GVF5_ASPNN</name>
<proteinExistence type="predicted"/>
<protein>
    <recommendedName>
        <fullName evidence="2">Fungal lipase-type domain-containing protein</fullName>
    </recommendedName>
</protein>
<dbReference type="SUPFAM" id="SSF53474">
    <property type="entry name" value="alpha/beta-Hydrolases"/>
    <property type="match status" value="1"/>
</dbReference>
<dbReference type="EMBL" id="VCAU01000017">
    <property type="protein sequence ID" value="KAF9891659.1"/>
    <property type="molecule type" value="Genomic_DNA"/>
</dbReference>
<feature type="region of interest" description="Disordered" evidence="1">
    <location>
        <begin position="54"/>
        <end position="78"/>
    </location>
</feature>
<accession>A0AAD4GVF5</accession>
<keyword evidence="4" id="KW-1185">Reference proteome</keyword>
<organism evidence="3 4">
    <name type="scientific">Aspergillus nanangensis</name>
    <dbReference type="NCBI Taxonomy" id="2582783"/>
    <lineage>
        <taxon>Eukaryota</taxon>
        <taxon>Fungi</taxon>
        <taxon>Dikarya</taxon>
        <taxon>Ascomycota</taxon>
        <taxon>Pezizomycotina</taxon>
        <taxon>Eurotiomycetes</taxon>
        <taxon>Eurotiomycetidae</taxon>
        <taxon>Eurotiales</taxon>
        <taxon>Aspergillaceae</taxon>
        <taxon>Aspergillus</taxon>
        <taxon>Aspergillus subgen. Circumdati</taxon>
    </lineage>
</organism>
<dbReference type="Gene3D" id="3.40.50.1820">
    <property type="entry name" value="alpha/beta hydrolase"/>
    <property type="match status" value="1"/>
</dbReference>
<dbReference type="AlphaFoldDB" id="A0AAD4GVF5"/>
<evidence type="ECO:0000313" key="4">
    <source>
        <dbReference type="Proteomes" id="UP001194746"/>
    </source>
</evidence>
<evidence type="ECO:0000259" key="2">
    <source>
        <dbReference type="Pfam" id="PF01764"/>
    </source>
</evidence>
<dbReference type="Pfam" id="PF01764">
    <property type="entry name" value="Lipase_3"/>
    <property type="match status" value="1"/>
</dbReference>
<feature type="region of interest" description="Disordered" evidence="1">
    <location>
        <begin position="1"/>
        <end position="30"/>
    </location>
</feature>